<dbReference type="InterPro" id="IPR001441">
    <property type="entry name" value="UPP_synth-like"/>
</dbReference>
<comment type="caution">
    <text evidence="2">The sequence shown here is derived from an EMBL/GenBank/DDBJ whole genome shotgun (WGS) entry which is preliminary data.</text>
</comment>
<dbReference type="PANTHER" id="PTHR10291">
    <property type="entry name" value="DEHYDRODOLICHYL DIPHOSPHATE SYNTHASE FAMILY MEMBER"/>
    <property type="match status" value="1"/>
</dbReference>
<reference evidence="2 3" key="1">
    <citation type="journal article" date="2023" name="bioRxiv">
        <title>Genome report: Whole genome sequence and annotation of Penstemon davidsonii.</title>
        <authorList>
            <person name="Ostevik K.L."/>
            <person name="Alabady M."/>
            <person name="Zhang M."/>
            <person name="Rausher M.D."/>
        </authorList>
    </citation>
    <scope>NUCLEOTIDE SEQUENCE [LARGE SCALE GENOMIC DNA]</scope>
    <source>
        <strain evidence="2">DNT005</strain>
        <tissue evidence="2">Whole leaf</tissue>
    </source>
</reference>
<keyword evidence="1" id="KW-0808">Transferase</keyword>
<name>A0ABR0D1T1_9LAMI</name>
<dbReference type="Proteomes" id="UP001291926">
    <property type="component" value="Unassembled WGS sequence"/>
</dbReference>
<dbReference type="InterPro" id="IPR036424">
    <property type="entry name" value="UPP_synth-like_sf"/>
</dbReference>
<protein>
    <submittedName>
        <fullName evidence="2">Uncharacterized protein</fullName>
    </submittedName>
</protein>
<dbReference type="Gene3D" id="3.40.1180.10">
    <property type="entry name" value="Decaprenyl diphosphate synthase-like"/>
    <property type="match status" value="1"/>
</dbReference>
<gene>
    <name evidence="2" type="ORF">RD792_010415</name>
</gene>
<keyword evidence="3" id="KW-1185">Reference proteome</keyword>
<dbReference type="SUPFAM" id="SSF64005">
    <property type="entry name" value="Undecaprenyl diphosphate synthase"/>
    <property type="match status" value="1"/>
</dbReference>
<proteinExistence type="predicted"/>
<sequence length="121" mass="13243">MLSLQLCTHPRPLNTTTSSIIKIPASQCNYKHTISNTNINISSSPALRSRLAAAASNDSVIMSDHEKKISAIQLPEGLEAEVIPKHVAVIMDGHRRWAKKNMLTVEQGHRASWRKGHNGAG</sequence>
<evidence type="ECO:0000313" key="3">
    <source>
        <dbReference type="Proteomes" id="UP001291926"/>
    </source>
</evidence>
<evidence type="ECO:0000256" key="1">
    <source>
        <dbReference type="ARBA" id="ARBA00022679"/>
    </source>
</evidence>
<dbReference type="PANTHER" id="PTHR10291:SF41">
    <property type="entry name" value="CIS-PRENYLTRANSFERASE 7, CHLOROPLASTIC"/>
    <property type="match status" value="1"/>
</dbReference>
<evidence type="ECO:0000313" key="2">
    <source>
        <dbReference type="EMBL" id="KAK4483232.1"/>
    </source>
</evidence>
<organism evidence="2 3">
    <name type="scientific">Penstemon davidsonii</name>
    <dbReference type="NCBI Taxonomy" id="160366"/>
    <lineage>
        <taxon>Eukaryota</taxon>
        <taxon>Viridiplantae</taxon>
        <taxon>Streptophyta</taxon>
        <taxon>Embryophyta</taxon>
        <taxon>Tracheophyta</taxon>
        <taxon>Spermatophyta</taxon>
        <taxon>Magnoliopsida</taxon>
        <taxon>eudicotyledons</taxon>
        <taxon>Gunneridae</taxon>
        <taxon>Pentapetalae</taxon>
        <taxon>asterids</taxon>
        <taxon>lamiids</taxon>
        <taxon>Lamiales</taxon>
        <taxon>Plantaginaceae</taxon>
        <taxon>Cheloneae</taxon>
        <taxon>Penstemon</taxon>
    </lineage>
</organism>
<dbReference type="EMBL" id="JAYDYQ010002534">
    <property type="protein sequence ID" value="KAK4483232.1"/>
    <property type="molecule type" value="Genomic_DNA"/>
</dbReference>
<accession>A0ABR0D1T1</accession>